<reference evidence="1" key="1">
    <citation type="submission" date="2019-08" db="EMBL/GenBank/DDBJ databases">
        <authorList>
            <person name="Kucharzyk K."/>
            <person name="Murdoch R.W."/>
            <person name="Higgins S."/>
            <person name="Loffler F."/>
        </authorList>
    </citation>
    <scope>NUCLEOTIDE SEQUENCE</scope>
</reference>
<dbReference type="EMBL" id="VSSQ01034052">
    <property type="protein sequence ID" value="MPM85859.1"/>
    <property type="molecule type" value="Genomic_DNA"/>
</dbReference>
<dbReference type="AlphaFoldDB" id="A0A645D9K3"/>
<proteinExistence type="predicted"/>
<evidence type="ECO:0008006" key="2">
    <source>
        <dbReference type="Google" id="ProtNLM"/>
    </source>
</evidence>
<organism evidence="1">
    <name type="scientific">bioreactor metagenome</name>
    <dbReference type="NCBI Taxonomy" id="1076179"/>
    <lineage>
        <taxon>unclassified sequences</taxon>
        <taxon>metagenomes</taxon>
        <taxon>ecological metagenomes</taxon>
    </lineage>
</organism>
<name>A0A645D9K3_9ZZZZ</name>
<evidence type="ECO:0000313" key="1">
    <source>
        <dbReference type="EMBL" id="MPM85859.1"/>
    </source>
</evidence>
<gene>
    <name evidence="1" type="ORF">SDC9_132942</name>
</gene>
<comment type="caution">
    <text evidence="1">The sequence shown here is derived from an EMBL/GenBank/DDBJ whole genome shotgun (WGS) entry which is preliminary data.</text>
</comment>
<dbReference type="PROSITE" id="PS51257">
    <property type="entry name" value="PROKAR_LIPOPROTEIN"/>
    <property type="match status" value="1"/>
</dbReference>
<protein>
    <recommendedName>
        <fullName evidence="2">Lipoprotein</fullName>
    </recommendedName>
</protein>
<sequence length="151" mass="18071">MKLMKLIFSCLFFILIFTACETYTDKEPRFETYINHGITACGVKDPLVNYAWLCRFIEDNKDSRDNITIYLYANVETSTENIVIDIYPNRTKEPEVSRNVYYWIKIYSCTGEQLYINNSNIVDYESWDNFYYSGQNTVKGIIWYRRMVYPK</sequence>
<accession>A0A645D9K3</accession>